<evidence type="ECO:0000256" key="6">
    <source>
        <dbReference type="ARBA" id="ARBA00022827"/>
    </source>
</evidence>
<dbReference type="GO" id="GO:0046872">
    <property type="term" value="F:metal ion binding"/>
    <property type="evidence" value="ECO:0007669"/>
    <property type="project" value="UniProtKB-KW"/>
</dbReference>
<dbReference type="Proteomes" id="UP000326951">
    <property type="component" value="Chromosome"/>
</dbReference>
<dbReference type="Gene3D" id="3.20.20.220">
    <property type="match status" value="1"/>
</dbReference>
<dbReference type="PANTHER" id="PTHR11103:SF18">
    <property type="entry name" value="SLR1189 PROTEIN"/>
    <property type="match status" value="1"/>
</dbReference>
<keyword evidence="6" id="KW-0274">FAD</keyword>
<evidence type="ECO:0000256" key="3">
    <source>
        <dbReference type="ARBA" id="ARBA00022603"/>
    </source>
</evidence>
<keyword evidence="3 8" id="KW-0489">Methyltransferase</keyword>
<dbReference type="GO" id="GO:0006555">
    <property type="term" value="P:methionine metabolic process"/>
    <property type="evidence" value="ECO:0007669"/>
    <property type="project" value="InterPro"/>
</dbReference>
<dbReference type="CDD" id="cd00537">
    <property type="entry name" value="MTHFR"/>
    <property type="match status" value="1"/>
</dbReference>
<dbReference type="EMBL" id="AP021853">
    <property type="protein sequence ID" value="BBO00080.1"/>
    <property type="molecule type" value="Genomic_DNA"/>
</dbReference>
<dbReference type="PANTHER" id="PTHR11103">
    <property type="entry name" value="SLR1189 PROTEIN"/>
    <property type="match status" value="1"/>
</dbReference>
<dbReference type="GO" id="GO:0004489">
    <property type="term" value="F:methylenetetrahydrofolate reductase [NAD(P)H] activity"/>
    <property type="evidence" value="ECO:0007669"/>
    <property type="project" value="InterPro"/>
</dbReference>
<feature type="binding site" evidence="8">
    <location>
        <position position="203"/>
    </location>
    <ligand>
        <name>Zn(2+)</name>
        <dbReference type="ChEBI" id="CHEBI:29105"/>
    </ligand>
</feature>
<dbReference type="InterPro" id="IPR003171">
    <property type="entry name" value="Mehydrof_redctse-like"/>
</dbReference>
<dbReference type="GO" id="GO:0032259">
    <property type="term" value="P:methylation"/>
    <property type="evidence" value="ECO:0007669"/>
    <property type="project" value="UniProtKB-KW"/>
</dbReference>
<name>A0A5K7X212_9BACL</name>
<evidence type="ECO:0000256" key="5">
    <source>
        <dbReference type="ARBA" id="ARBA00022679"/>
    </source>
</evidence>
<evidence type="ECO:0000259" key="9">
    <source>
        <dbReference type="PROSITE" id="PS50970"/>
    </source>
</evidence>
<dbReference type="Pfam" id="PF02574">
    <property type="entry name" value="S-methyl_trans"/>
    <property type="match status" value="1"/>
</dbReference>
<comment type="cofactor">
    <cofactor evidence="1">
        <name>FAD</name>
        <dbReference type="ChEBI" id="CHEBI:57692"/>
    </cofactor>
</comment>
<accession>A0A5K7X212</accession>
<evidence type="ECO:0000256" key="8">
    <source>
        <dbReference type="PROSITE-ProRule" id="PRU00333"/>
    </source>
</evidence>
<proteinExistence type="predicted"/>
<dbReference type="SUPFAM" id="SSF82282">
    <property type="entry name" value="Homocysteine S-methyltransferase"/>
    <property type="match status" value="1"/>
</dbReference>
<evidence type="ECO:0000256" key="7">
    <source>
        <dbReference type="ARBA" id="ARBA00023002"/>
    </source>
</evidence>
<dbReference type="InterPro" id="IPR036589">
    <property type="entry name" value="HCY_dom_sf"/>
</dbReference>
<comment type="pathway">
    <text evidence="2">One-carbon metabolism; tetrahydrofolate interconversion.</text>
</comment>
<dbReference type="UniPathway" id="UPA00193"/>
<reference evidence="10 11" key="1">
    <citation type="submission" date="2019-09" db="EMBL/GenBank/DDBJ databases">
        <title>Complete genome sequence of Sporolactobacillus terrae 70-3.</title>
        <authorList>
            <person name="Tanaka N."/>
            <person name="Shiwa Y."/>
            <person name="Fujita N."/>
            <person name="Tanasupawat S."/>
        </authorList>
    </citation>
    <scope>NUCLEOTIDE SEQUENCE [LARGE SCALE GENOMIC DNA]</scope>
    <source>
        <strain evidence="10 11">70-3</strain>
    </source>
</reference>
<keyword evidence="8" id="KW-0479">Metal-binding</keyword>
<comment type="cofactor">
    <cofactor evidence="8">
        <name>Zn(2+)</name>
        <dbReference type="ChEBI" id="CHEBI:29105"/>
    </cofactor>
</comment>
<feature type="domain" description="Hcy-binding" evidence="9">
    <location>
        <begin position="2"/>
        <end position="283"/>
    </location>
</feature>
<dbReference type="Gene3D" id="3.20.20.330">
    <property type="entry name" value="Homocysteine-binding-like domain"/>
    <property type="match status" value="1"/>
</dbReference>
<feature type="binding site" evidence="8">
    <location>
        <position position="268"/>
    </location>
    <ligand>
        <name>Zn(2+)</name>
        <dbReference type="ChEBI" id="CHEBI:29105"/>
    </ligand>
</feature>
<keyword evidence="4" id="KW-0285">Flavoprotein</keyword>
<evidence type="ECO:0000256" key="4">
    <source>
        <dbReference type="ARBA" id="ARBA00022630"/>
    </source>
</evidence>
<sequence>MGHSILDVLKERILIGDGAMGTLLYSYGIDRCFEELNVSQSEAVRHVHEAYINAGADVIQTNSYGANRIKLARYGLEHEVARFNRASVQLAKQAAKPETFVLGTIGGIRGFQKQSVELDTIRASFREQADALLSEGIDALLLETYYDFDELRDVLQIARTMTDLPIITHVSMQEPGVLQNGMPVAKALEGLEAQGADVVGTNCRLGPFHMIEALRGIPLPKKAFLSAYPNSSLPDYRDGKLHYENEPEYFKKYAVDFRNEGVRLLGGCCGTTPVQIKAFKAGISALEPLKTKVVTVHPEVVHVSEAAEPPESALYQKSVHGRSVFVEFDTPRHLNTDHFFRGVQALEAAGADAITMADNSLASPRISNAAIGKLVKDRFHMPPLVHLTCRDRNLIGLQSHLLGLDVLGLHDLLVITGDPTKIGDFPGATSVYDVSSMELIKLIKQFNRGISYSGKSLKKPTHFRVAAAFNPNVRNLDRAVQRLKRKIECGADYFISQPVFDKERIIAISEATRDISAPIYIGIMPLTSARNAEFLHNEVPGIRLPDDVRAKMAATSGKEEARQVSLDICRELIDTAMAHFRGIYLITPMSHYSMSVDLVKYIKKKEREYTALENSENMLL</sequence>
<keyword evidence="7" id="KW-0560">Oxidoreductase</keyword>
<gene>
    <name evidence="10" type="primary">yitJ</name>
    <name evidence="10" type="ORF">St703_27840</name>
</gene>
<dbReference type="GO" id="GO:0035999">
    <property type="term" value="P:tetrahydrofolate interconversion"/>
    <property type="evidence" value="ECO:0007669"/>
    <property type="project" value="UniProtKB-UniPathway"/>
</dbReference>
<dbReference type="NCBIfam" id="NF006396">
    <property type="entry name" value="PRK08645.1"/>
    <property type="match status" value="1"/>
</dbReference>
<keyword evidence="5 8" id="KW-0808">Transferase</keyword>
<organism evidence="10 11">
    <name type="scientific">Sporolactobacillus terrae</name>
    <dbReference type="NCBI Taxonomy" id="269673"/>
    <lineage>
        <taxon>Bacteria</taxon>
        <taxon>Bacillati</taxon>
        <taxon>Bacillota</taxon>
        <taxon>Bacilli</taxon>
        <taxon>Bacillales</taxon>
        <taxon>Sporolactobacillaceae</taxon>
        <taxon>Sporolactobacillus</taxon>
    </lineage>
</organism>
<evidence type="ECO:0000256" key="2">
    <source>
        <dbReference type="ARBA" id="ARBA00004777"/>
    </source>
</evidence>
<feature type="binding site" evidence="8">
    <location>
        <position position="269"/>
    </location>
    <ligand>
        <name>Zn(2+)</name>
        <dbReference type="ChEBI" id="CHEBI:29105"/>
    </ligand>
</feature>
<evidence type="ECO:0000256" key="1">
    <source>
        <dbReference type="ARBA" id="ARBA00001974"/>
    </source>
</evidence>
<dbReference type="RefSeq" id="WP_152080756.1">
    <property type="nucleotide sequence ID" value="NZ_AP021853.1"/>
</dbReference>
<dbReference type="PROSITE" id="PS50970">
    <property type="entry name" value="HCY"/>
    <property type="match status" value="1"/>
</dbReference>
<dbReference type="FunFam" id="3.20.20.220:FF:000007">
    <property type="entry name" value="Bifunctional homocysteine S-methyltransferase/methylenetetrahydrofolate reductase"/>
    <property type="match status" value="1"/>
</dbReference>
<dbReference type="Pfam" id="PF02219">
    <property type="entry name" value="MTHFR"/>
    <property type="match status" value="1"/>
</dbReference>
<dbReference type="InterPro" id="IPR029041">
    <property type="entry name" value="FAD-linked_oxidoreductase-like"/>
</dbReference>
<dbReference type="SUPFAM" id="SSF51730">
    <property type="entry name" value="FAD-linked oxidoreductase"/>
    <property type="match status" value="1"/>
</dbReference>
<dbReference type="InterPro" id="IPR003726">
    <property type="entry name" value="HCY_dom"/>
</dbReference>
<keyword evidence="8" id="KW-0862">Zinc</keyword>
<evidence type="ECO:0000313" key="11">
    <source>
        <dbReference type="Proteomes" id="UP000326951"/>
    </source>
</evidence>
<dbReference type="GO" id="GO:0008168">
    <property type="term" value="F:methyltransferase activity"/>
    <property type="evidence" value="ECO:0007669"/>
    <property type="project" value="UniProtKB-UniRule"/>
</dbReference>
<protein>
    <submittedName>
        <fullName evidence="10">Bifunctional homocysteine S-methyltransferase/5,10-methylenetetrahydrofolate reductase</fullName>
    </submittedName>
</protein>
<evidence type="ECO:0000313" key="10">
    <source>
        <dbReference type="EMBL" id="BBO00080.1"/>
    </source>
</evidence>
<dbReference type="AlphaFoldDB" id="A0A5K7X212"/>